<protein>
    <recommendedName>
        <fullName evidence="5">DUF4148 domain-containing protein</fullName>
    </recommendedName>
</protein>
<dbReference type="RefSeq" id="WP_202635269.1">
    <property type="nucleotide sequence ID" value="NZ_CP010554.1"/>
</dbReference>
<accession>A0A0C5JBD9</accession>
<feature type="compositionally biased region" description="Low complexity" evidence="1">
    <location>
        <begin position="32"/>
        <end position="45"/>
    </location>
</feature>
<evidence type="ECO:0000313" key="3">
    <source>
        <dbReference type="EMBL" id="AJP49160.1"/>
    </source>
</evidence>
<organism evidence="3 4">
    <name type="scientific">Rugosibacter aromaticivorans</name>
    <dbReference type="NCBI Taxonomy" id="1565605"/>
    <lineage>
        <taxon>Bacteria</taxon>
        <taxon>Pseudomonadati</taxon>
        <taxon>Pseudomonadota</taxon>
        <taxon>Betaproteobacteria</taxon>
        <taxon>Nitrosomonadales</taxon>
        <taxon>Sterolibacteriaceae</taxon>
        <taxon>Rugosibacter</taxon>
    </lineage>
</organism>
<gene>
    <name evidence="3" type="ORF">PG1C_13425</name>
</gene>
<dbReference type="HOGENOM" id="CLU_168133_0_0_4"/>
<dbReference type="Proteomes" id="UP000061603">
    <property type="component" value="Chromosome"/>
</dbReference>
<feature type="compositionally biased region" description="Basic and acidic residues" evidence="1">
    <location>
        <begin position="53"/>
        <end position="80"/>
    </location>
</feature>
<name>A0A0C5JBD9_9PROT</name>
<dbReference type="EMBL" id="CP010554">
    <property type="protein sequence ID" value="AJP49160.1"/>
    <property type="molecule type" value="Genomic_DNA"/>
</dbReference>
<evidence type="ECO:0000256" key="2">
    <source>
        <dbReference type="SAM" id="SignalP"/>
    </source>
</evidence>
<evidence type="ECO:0000313" key="4">
    <source>
        <dbReference type="Proteomes" id="UP000061603"/>
    </source>
</evidence>
<feature type="signal peptide" evidence="2">
    <location>
        <begin position="1"/>
        <end position="22"/>
    </location>
</feature>
<evidence type="ECO:0008006" key="5">
    <source>
        <dbReference type="Google" id="ProtNLM"/>
    </source>
</evidence>
<dbReference type="AlphaFoldDB" id="A0A0C5JBD9"/>
<feature type="chain" id="PRO_5002178700" description="DUF4148 domain-containing protein" evidence="2">
    <location>
        <begin position="23"/>
        <end position="123"/>
    </location>
</feature>
<dbReference type="STRING" id="1565605.PG1C_13425"/>
<sequence>MKHTASLIVTALTLSVALPVLAQTSTPHIDQRQQNQQQRIEQGVQSGSLTPREAAHLEKGQAHVRTMESKAKADSKVTPHERKRLAHAENVQSRHIYREKHDRQHGSNHDGMKDHMQQHPHRR</sequence>
<dbReference type="KEGG" id="rbu:PG1C_13425"/>
<keyword evidence="2" id="KW-0732">Signal</keyword>
<evidence type="ECO:0000256" key="1">
    <source>
        <dbReference type="SAM" id="MobiDB-lite"/>
    </source>
</evidence>
<feature type="compositionally biased region" description="Basic and acidic residues" evidence="1">
    <location>
        <begin position="99"/>
        <end position="117"/>
    </location>
</feature>
<keyword evidence="4" id="KW-1185">Reference proteome</keyword>
<proteinExistence type="predicted"/>
<feature type="region of interest" description="Disordered" evidence="1">
    <location>
        <begin position="27"/>
        <end position="123"/>
    </location>
</feature>
<reference evidence="3 4" key="1">
    <citation type="journal article" date="2015" name="Genome Announc.">
        <title>Complete Genome Sequence of a Novel Bacterium within the Family Rhodocyclaceae That Degrades Polycyclic Aromatic Hydrocarbons.</title>
        <authorList>
            <person name="Singleton D.R."/>
            <person name="Dickey A.N."/>
            <person name="Scholl E.H."/>
            <person name="Wright F.A."/>
            <person name="Aitken M.D."/>
        </authorList>
    </citation>
    <scope>NUCLEOTIDE SEQUENCE [LARGE SCALE GENOMIC DNA]</scope>
    <source>
        <strain evidence="4">PG1-Ca6</strain>
    </source>
</reference>